<keyword evidence="3 5" id="KW-0645">Protease</keyword>
<dbReference type="Proteomes" id="UP000013858">
    <property type="component" value="Unassembled WGS sequence"/>
</dbReference>
<dbReference type="eggNOG" id="COG0681">
    <property type="taxonomic scope" value="Bacteria"/>
</dbReference>
<feature type="domain" description="Peptidase S26" evidence="7">
    <location>
        <begin position="51"/>
        <end position="212"/>
    </location>
</feature>
<dbReference type="PANTHER" id="PTHR43390">
    <property type="entry name" value="SIGNAL PEPTIDASE I"/>
    <property type="match status" value="1"/>
</dbReference>
<evidence type="ECO:0000256" key="4">
    <source>
        <dbReference type="ARBA" id="ARBA00022801"/>
    </source>
</evidence>
<dbReference type="PRINTS" id="PR00727">
    <property type="entry name" value="LEADERPTASE"/>
</dbReference>
<dbReference type="CDD" id="cd06530">
    <property type="entry name" value="S26_SPase_I"/>
    <property type="match status" value="1"/>
</dbReference>
<reference evidence="8 10" key="1">
    <citation type="submission" date="2013-02" db="EMBL/GenBank/DDBJ databases">
        <title>The Genome Sequence of Enterococcus haemoperoxidus BAA-382.</title>
        <authorList>
            <consortium name="The Broad Institute Genome Sequencing Platform"/>
            <consortium name="The Broad Institute Genome Sequencing Center for Infectious Disease"/>
            <person name="Earl A.M."/>
            <person name="Gilmore M.S."/>
            <person name="Lebreton F."/>
            <person name="Walker B."/>
            <person name="Young S.K."/>
            <person name="Zeng Q."/>
            <person name="Gargeya S."/>
            <person name="Fitzgerald M."/>
            <person name="Haas B."/>
            <person name="Abouelleil A."/>
            <person name="Alvarado L."/>
            <person name="Arachchi H.M."/>
            <person name="Berlin A.M."/>
            <person name="Chapman S.B."/>
            <person name="Dewar J."/>
            <person name="Goldberg J."/>
            <person name="Griggs A."/>
            <person name="Gujja S."/>
            <person name="Hansen M."/>
            <person name="Howarth C."/>
            <person name="Imamovic A."/>
            <person name="Larimer J."/>
            <person name="McCowan C."/>
            <person name="Murphy C."/>
            <person name="Neiman D."/>
            <person name="Pearson M."/>
            <person name="Priest M."/>
            <person name="Roberts A."/>
            <person name="Saif S."/>
            <person name="Shea T."/>
            <person name="Sisk P."/>
            <person name="Sykes S."/>
            <person name="Wortman J."/>
            <person name="Nusbaum C."/>
            <person name="Birren B."/>
        </authorList>
    </citation>
    <scope>NUCLEOTIDE SEQUENCE [LARGE SCALE GENOMIC DNA]</scope>
    <source>
        <strain evidence="8 10">ATCC BAA-382</strain>
    </source>
</reference>
<dbReference type="GO" id="GO:0006465">
    <property type="term" value="P:signal peptide processing"/>
    <property type="evidence" value="ECO:0007669"/>
    <property type="project" value="InterPro"/>
</dbReference>
<comment type="similarity">
    <text evidence="2 5">Belongs to the peptidase S26 family.</text>
</comment>
<dbReference type="STRING" id="155618.RV06_GL002400"/>
<dbReference type="RefSeq" id="WP_010762317.1">
    <property type="nucleotide sequence ID" value="NZ_KB946316.1"/>
</dbReference>
<dbReference type="PANTHER" id="PTHR43390:SF1">
    <property type="entry name" value="CHLOROPLAST PROCESSING PEPTIDASE"/>
    <property type="match status" value="1"/>
</dbReference>
<dbReference type="NCBIfam" id="TIGR02227">
    <property type="entry name" value="sigpep_I_bact"/>
    <property type="match status" value="1"/>
</dbReference>
<dbReference type="GO" id="GO:0005886">
    <property type="term" value="C:plasma membrane"/>
    <property type="evidence" value="ECO:0007669"/>
    <property type="project" value="UniProtKB-SubCell"/>
</dbReference>
<dbReference type="EMBL" id="ASVY01000003">
    <property type="protein sequence ID" value="EOT60446.1"/>
    <property type="molecule type" value="Genomic_DNA"/>
</dbReference>
<reference evidence="9 11" key="2">
    <citation type="submission" date="2013-03" db="EMBL/GenBank/DDBJ databases">
        <title>The Genome Sequence of Enterococcus haemoperoxidus BAA-382 (PacBio/Illumina hybrid assembly).</title>
        <authorList>
            <consortium name="The Broad Institute Genomics Platform"/>
            <consortium name="The Broad Institute Genome Sequencing Center for Infectious Disease"/>
            <person name="Earl A."/>
            <person name="Russ C."/>
            <person name="Gilmore M."/>
            <person name="Surin D."/>
            <person name="Walker B."/>
            <person name="Young S."/>
            <person name="Zeng Q."/>
            <person name="Gargeya S."/>
            <person name="Fitzgerald M."/>
            <person name="Haas B."/>
            <person name="Abouelleil A."/>
            <person name="Allen A.W."/>
            <person name="Alvarado L."/>
            <person name="Arachchi H.M."/>
            <person name="Berlin A.M."/>
            <person name="Chapman S.B."/>
            <person name="Gainer-Dewar J."/>
            <person name="Goldberg J."/>
            <person name="Griggs A."/>
            <person name="Gujja S."/>
            <person name="Hansen M."/>
            <person name="Howarth C."/>
            <person name="Imamovic A."/>
            <person name="Ireland A."/>
            <person name="Larimer J."/>
            <person name="McCowan C."/>
            <person name="Murphy C."/>
            <person name="Pearson M."/>
            <person name="Poon T.W."/>
            <person name="Priest M."/>
            <person name="Roberts A."/>
            <person name="Saif S."/>
            <person name="Shea T."/>
            <person name="Sisk P."/>
            <person name="Sykes S."/>
            <person name="Wortman J."/>
            <person name="Nusbaum C."/>
            <person name="Birren B."/>
        </authorList>
    </citation>
    <scope>NUCLEOTIDE SEQUENCE [LARGE SCALE GENOMIC DNA]</scope>
    <source>
        <strain evidence="9 11">ATCC BAA-382</strain>
    </source>
</reference>
<evidence type="ECO:0000313" key="10">
    <source>
        <dbReference type="Proteomes" id="UP000013858"/>
    </source>
</evidence>
<dbReference type="AlphaFoldDB" id="R2QEY5"/>
<evidence type="ECO:0000313" key="9">
    <source>
        <dbReference type="EMBL" id="EOT60446.1"/>
    </source>
</evidence>
<dbReference type="OrthoDB" id="9802919at2"/>
<sequence>MSATKSKSNPSSQAFPVKKISSKKIKQRSKYPSKTFKRKKKRHSRRKIVKELYQTFSIFFALLLLIQKMTIALPKVEGYSMIPTLVDGNRVVVNKFGQVKRFKLIYFKDTTGKIGAVRRIIGIPGDRIKYKNDQLWINEQEVVERFLENSVHKVQESTMKFTDDFTLIQAIGVEAVPMGKYFVMGDNRPFATDSRVYGLIDESQVVGTAEWLLFPLRKLDYF</sequence>
<evidence type="ECO:0000256" key="3">
    <source>
        <dbReference type="ARBA" id="ARBA00022670"/>
    </source>
</evidence>
<evidence type="ECO:0000313" key="11">
    <source>
        <dbReference type="Proteomes" id="UP000014197"/>
    </source>
</evidence>
<accession>R2QEY5</accession>
<proteinExistence type="inferred from homology"/>
<comment type="catalytic activity">
    <reaction evidence="5">
        <text>Cleavage of hydrophobic, N-terminal signal or leader sequences from secreted and periplasmic proteins.</text>
        <dbReference type="EC" id="3.4.21.89"/>
    </reaction>
</comment>
<dbReference type="PROSITE" id="PS00501">
    <property type="entry name" value="SPASE_I_1"/>
    <property type="match status" value="1"/>
</dbReference>
<name>R2QEY5_9ENTE</name>
<dbReference type="EMBL" id="AJAR01000020">
    <property type="protein sequence ID" value="EOH95047.1"/>
    <property type="molecule type" value="Genomic_DNA"/>
</dbReference>
<dbReference type="Proteomes" id="UP000014197">
    <property type="component" value="Unassembled WGS sequence"/>
</dbReference>
<evidence type="ECO:0000256" key="2">
    <source>
        <dbReference type="ARBA" id="ARBA00009370"/>
    </source>
</evidence>
<keyword evidence="11" id="KW-1185">Reference proteome</keyword>
<evidence type="ECO:0000259" key="7">
    <source>
        <dbReference type="Pfam" id="PF10502"/>
    </source>
</evidence>
<feature type="compositionally biased region" description="Polar residues" evidence="6">
    <location>
        <begin position="1"/>
        <end position="14"/>
    </location>
</feature>
<comment type="caution">
    <text evidence="8">The sequence shown here is derived from an EMBL/GenBank/DDBJ whole genome shotgun (WGS) entry which is preliminary data.</text>
</comment>
<comment type="subcellular location">
    <subcellularLocation>
        <location evidence="1">Cell membrane</location>
        <topology evidence="1">Single-pass type II membrane protein</topology>
    </subcellularLocation>
    <subcellularLocation>
        <location evidence="5">Membrane</location>
        <topology evidence="5">Single-pass type II membrane protein</topology>
    </subcellularLocation>
</comment>
<dbReference type="PATRIC" id="fig|1158608.3.peg.2092"/>
<dbReference type="Gene3D" id="2.10.109.10">
    <property type="entry name" value="Umud Fragment, subunit A"/>
    <property type="match status" value="1"/>
</dbReference>
<dbReference type="GO" id="GO:0009003">
    <property type="term" value="F:signal peptidase activity"/>
    <property type="evidence" value="ECO:0007669"/>
    <property type="project" value="UniProtKB-EC"/>
</dbReference>
<dbReference type="InterPro" id="IPR019756">
    <property type="entry name" value="Pept_S26A_signal_pept_1_Ser-AS"/>
</dbReference>
<evidence type="ECO:0000313" key="8">
    <source>
        <dbReference type="EMBL" id="EOH95047.1"/>
    </source>
</evidence>
<organism evidence="8 10">
    <name type="scientific">Enterococcus haemoperoxidus ATCC BAA-382</name>
    <dbReference type="NCBI Taxonomy" id="1158608"/>
    <lineage>
        <taxon>Bacteria</taxon>
        <taxon>Bacillati</taxon>
        <taxon>Bacillota</taxon>
        <taxon>Bacilli</taxon>
        <taxon>Lactobacillales</taxon>
        <taxon>Enterococcaceae</taxon>
        <taxon>Enterococcus</taxon>
    </lineage>
</organism>
<evidence type="ECO:0000256" key="1">
    <source>
        <dbReference type="ARBA" id="ARBA00004401"/>
    </source>
</evidence>
<feature type="compositionally biased region" description="Basic residues" evidence="6">
    <location>
        <begin position="20"/>
        <end position="42"/>
    </location>
</feature>
<dbReference type="InterPro" id="IPR036286">
    <property type="entry name" value="LexA/Signal_pep-like_sf"/>
</dbReference>
<evidence type="ECO:0000256" key="5">
    <source>
        <dbReference type="RuleBase" id="RU362042"/>
    </source>
</evidence>
<dbReference type="Pfam" id="PF10502">
    <property type="entry name" value="Peptidase_S26"/>
    <property type="match status" value="1"/>
</dbReference>
<evidence type="ECO:0000256" key="6">
    <source>
        <dbReference type="SAM" id="MobiDB-lite"/>
    </source>
</evidence>
<dbReference type="EC" id="3.4.21.89" evidence="5"/>
<gene>
    <name evidence="9" type="ORF">I583_03092</name>
    <name evidence="8" type="ORF">UAW_02126</name>
</gene>
<feature type="region of interest" description="Disordered" evidence="6">
    <location>
        <begin position="1"/>
        <end position="42"/>
    </location>
</feature>
<dbReference type="GO" id="GO:0004252">
    <property type="term" value="F:serine-type endopeptidase activity"/>
    <property type="evidence" value="ECO:0007669"/>
    <property type="project" value="InterPro"/>
</dbReference>
<protein>
    <recommendedName>
        <fullName evidence="5">Signal peptidase I</fullName>
        <ecNumber evidence="5">3.4.21.89</ecNumber>
    </recommendedName>
</protein>
<keyword evidence="4 5" id="KW-0378">Hydrolase</keyword>
<dbReference type="SUPFAM" id="SSF51306">
    <property type="entry name" value="LexA/Signal peptidase"/>
    <property type="match status" value="1"/>
</dbReference>
<dbReference type="InterPro" id="IPR000223">
    <property type="entry name" value="Pept_S26A_signal_pept_1"/>
</dbReference>
<dbReference type="InterPro" id="IPR019533">
    <property type="entry name" value="Peptidase_S26"/>
</dbReference>